<dbReference type="PANTHER" id="PTHR34220">
    <property type="entry name" value="SENSOR HISTIDINE KINASE YPDA"/>
    <property type="match status" value="1"/>
</dbReference>
<feature type="transmembrane region" description="Helical" evidence="1">
    <location>
        <begin position="82"/>
        <end position="100"/>
    </location>
</feature>
<accession>A0A840TXY9</accession>
<feature type="transmembrane region" description="Helical" evidence="1">
    <location>
        <begin position="12"/>
        <end position="33"/>
    </location>
</feature>
<comment type="caution">
    <text evidence="3">The sequence shown here is derived from an EMBL/GenBank/DDBJ whole genome shotgun (WGS) entry which is preliminary data.</text>
</comment>
<feature type="transmembrane region" description="Helical" evidence="1">
    <location>
        <begin position="53"/>
        <end position="70"/>
    </location>
</feature>
<evidence type="ECO:0000256" key="1">
    <source>
        <dbReference type="SAM" id="Phobius"/>
    </source>
</evidence>
<dbReference type="AlphaFoldDB" id="A0A840TXY9"/>
<protein>
    <submittedName>
        <fullName evidence="3">Sensor histidine kinase YesM</fullName>
    </submittedName>
</protein>
<name>A0A840TXY9_9BACT</name>
<keyword evidence="3" id="KW-0808">Transferase</keyword>
<feature type="transmembrane region" description="Helical" evidence="1">
    <location>
        <begin position="129"/>
        <end position="151"/>
    </location>
</feature>
<gene>
    <name evidence="3" type="ORF">HNQ92_002652</name>
</gene>
<evidence type="ECO:0000259" key="2">
    <source>
        <dbReference type="Pfam" id="PF06580"/>
    </source>
</evidence>
<dbReference type="GO" id="GO:0016020">
    <property type="term" value="C:membrane"/>
    <property type="evidence" value="ECO:0007669"/>
    <property type="project" value="InterPro"/>
</dbReference>
<reference evidence="3 4" key="1">
    <citation type="submission" date="2020-08" db="EMBL/GenBank/DDBJ databases">
        <title>Genomic Encyclopedia of Type Strains, Phase IV (KMG-IV): sequencing the most valuable type-strain genomes for metagenomic binning, comparative biology and taxonomic classification.</title>
        <authorList>
            <person name="Goeker M."/>
        </authorList>
    </citation>
    <scope>NUCLEOTIDE SEQUENCE [LARGE SCALE GENOMIC DNA]</scope>
    <source>
        <strain evidence="3 4">DSM 105074</strain>
    </source>
</reference>
<dbReference type="RefSeq" id="WP_184174441.1">
    <property type="nucleotide sequence ID" value="NZ_JACHGF010000003.1"/>
</dbReference>
<dbReference type="Proteomes" id="UP000557307">
    <property type="component" value="Unassembled WGS sequence"/>
</dbReference>
<keyword evidence="1" id="KW-0472">Membrane</keyword>
<organism evidence="3 4">
    <name type="scientific">Rhabdobacter roseus</name>
    <dbReference type="NCBI Taxonomy" id="1655419"/>
    <lineage>
        <taxon>Bacteria</taxon>
        <taxon>Pseudomonadati</taxon>
        <taxon>Bacteroidota</taxon>
        <taxon>Cytophagia</taxon>
        <taxon>Cytophagales</taxon>
        <taxon>Cytophagaceae</taxon>
        <taxon>Rhabdobacter</taxon>
    </lineage>
</organism>
<dbReference type="Pfam" id="PF06580">
    <property type="entry name" value="His_kinase"/>
    <property type="match status" value="1"/>
</dbReference>
<feature type="domain" description="Signal transduction histidine kinase internal region" evidence="2">
    <location>
        <begin position="170"/>
        <end position="249"/>
    </location>
</feature>
<keyword evidence="3" id="KW-0418">Kinase</keyword>
<evidence type="ECO:0000313" key="3">
    <source>
        <dbReference type="EMBL" id="MBB5284509.1"/>
    </source>
</evidence>
<proteinExistence type="predicted"/>
<evidence type="ECO:0000313" key="4">
    <source>
        <dbReference type="Proteomes" id="UP000557307"/>
    </source>
</evidence>
<keyword evidence="1" id="KW-1133">Transmembrane helix</keyword>
<dbReference type="EMBL" id="JACHGF010000003">
    <property type="protein sequence ID" value="MBB5284509.1"/>
    <property type="molecule type" value="Genomic_DNA"/>
</dbReference>
<keyword evidence="1" id="KW-0812">Transmembrane</keyword>
<sequence length="360" mass="42200">MKLFKNILKPEIRPVEVAFFLIYFILFPVLSSLEYNFNERNSTVLFFREIPERVLYGALNILPFWLYYKFLVERYLFSGNRVYFSLLLIGFLILLNYYYVLNYRLISHMHFLPESITSRAERWYKTNTVIHFSVVYILRELLVITALAYYIRAARLSKQVETLRRQQLEMELDSLKAQLHPHFFFNTLNNIYGLALQGSAKTADLVARHTGIMRYILYDSARPHVGLEQEIDFIQNYVSVESVRFSERISILFDTQGITNKVCIEPLLLLPYIENAFKHGIRNEIGTGYVQIIICLLGNQLVMEIKNSKPAIELTDARSGIGHTNAQKRLALLYPQAHWVEIIENSDHYEVHLSINLKSR</sequence>
<dbReference type="GO" id="GO:0000155">
    <property type="term" value="F:phosphorelay sensor kinase activity"/>
    <property type="evidence" value="ECO:0007669"/>
    <property type="project" value="InterPro"/>
</dbReference>
<dbReference type="PANTHER" id="PTHR34220:SF7">
    <property type="entry name" value="SENSOR HISTIDINE KINASE YPDA"/>
    <property type="match status" value="1"/>
</dbReference>
<dbReference type="InterPro" id="IPR010559">
    <property type="entry name" value="Sig_transdc_His_kin_internal"/>
</dbReference>
<keyword evidence="4" id="KW-1185">Reference proteome</keyword>
<dbReference type="InterPro" id="IPR050640">
    <property type="entry name" value="Bact_2-comp_sensor_kinase"/>
</dbReference>